<gene>
    <name evidence="3" type="ORF">Csa_7G293730</name>
</gene>
<feature type="domain" description="PORR" evidence="2">
    <location>
        <begin position="3"/>
        <end position="83"/>
    </location>
</feature>
<dbReference type="STRING" id="3659.A0A0A0K433"/>
<evidence type="ECO:0000256" key="1">
    <source>
        <dbReference type="SAM" id="MobiDB-lite"/>
    </source>
</evidence>
<dbReference type="GO" id="GO:0003723">
    <property type="term" value="F:RNA binding"/>
    <property type="evidence" value="ECO:0007669"/>
    <property type="project" value="InterPro"/>
</dbReference>
<name>A0A0A0K433_CUCSA</name>
<evidence type="ECO:0000259" key="2">
    <source>
        <dbReference type="Pfam" id="PF11955"/>
    </source>
</evidence>
<reference evidence="3 4" key="1">
    <citation type="journal article" date="2009" name="Nat. Genet.">
        <title>The genome of the cucumber, Cucumis sativus L.</title>
        <authorList>
            <person name="Huang S."/>
            <person name="Li R."/>
            <person name="Zhang Z."/>
            <person name="Li L."/>
            <person name="Gu X."/>
            <person name="Fan W."/>
            <person name="Lucas W.J."/>
            <person name="Wang X."/>
            <person name="Xie B."/>
            <person name="Ni P."/>
            <person name="Ren Y."/>
            <person name="Zhu H."/>
            <person name="Li J."/>
            <person name="Lin K."/>
            <person name="Jin W."/>
            <person name="Fei Z."/>
            <person name="Li G."/>
            <person name="Staub J."/>
            <person name="Kilian A."/>
            <person name="van der Vossen E.A."/>
            <person name="Wu Y."/>
            <person name="Guo J."/>
            <person name="He J."/>
            <person name="Jia Z."/>
            <person name="Ren Y."/>
            <person name="Tian G."/>
            <person name="Lu Y."/>
            <person name="Ruan J."/>
            <person name="Qian W."/>
            <person name="Wang M."/>
            <person name="Huang Q."/>
            <person name="Li B."/>
            <person name="Xuan Z."/>
            <person name="Cao J."/>
            <person name="Asan"/>
            <person name="Wu Z."/>
            <person name="Zhang J."/>
            <person name="Cai Q."/>
            <person name="Bai Y."/>
            <person name="Zhao B."/>
            <person name="Han Y."/>
            <person name="Li Y."/>
            <person name="Li X."/>
            <person name="Wang S."/>
            <person name="Shi Q."/>
            <person name="Liu S."/>
            <person name="Cho W.K."/>
            <person name="Kim J.Y."/>
            <person name="Xu Y."/>
            <person name="Heller-Uszynska K."/>
            <person name="Miao H."/>
            <person name="Cheng Z."/>
            <person name="Zhang S."/>
            <person name="Wu J."/>
            <person name="Yang Y."/>
            <person name="Kang H."/>
            <person name="Li M."/>
            <person name="Liang H."/>
            <person name="Ren X."/>
            <person name="Shi Z."/>
            <person name="Wen M."/>
            <person name="Jian M."/>
            <person name="Yang H."/>
            <person name="Zhang G."/>
            <person name="Yang Z."/>
            <person name="Chen R."/>
            <person name="Liu S."/>
            <person name="Li J."/>
            <person name="Ma L."/>
            <person name="Liu H."/>
            <person name="Zhou Y."/>
            <person name="Zhao J."/>
            <person name="Fang X."/>
            <person name="Li G."/>
            <person name="Fang L."/>
            <person name="Li Y."/>
            <person name="Liu D."/>
            <person name="Zheng H."/>
            <person name="Zhang Y."/>
            <person name="Qin N."/>
            <person name="Li Z."/>
            <person name="Yang G."/>
            <person name="Yang S."/>
            <person name="Bolund L."/>
            <person name="Kristiansen K."/>
            <person name="Zheng H."/>
            <person name="Li S."/>
            <person name="Zhang X."/>
            <person name="Yang H."/>
            <person name="Wang J."/>
            <person name="Sun R."/>
            <person name="Zhang B."/>
            <person name="Jiang S."/>
            <person name="Wang J."/>
            <person name="Du Y."/>
            <person name="Li S."/>
        </authorList>
    </citation>
    <scope>NUCLEOTIDE SEQUENCE [LARGE SCALE GENOMIC DNA]</scope>
    <source>
        <strain evidence="4">cv. 9930</strain>
    </source>
</reference>
<dbReference type="PANTHER" id="PTHR36319">
    <property type="entry name" value="PROTEIN GIGANTEA"/>
    <property type="match status" value="1"/>
</dbReference>
<reference evidence="3 4" key="3">
    <citation type="journal article" date="2010" name="BMC Genomics">
        <title>Transcriptome sequencing and comparative analysis of cucumber flowers with different sex types.</title>
        <authorList>
            <person name="Guo S."/>
            <person name="Zheng Y."/>
            <person name="Joung J.G."/>
            <person name="Liu S."/>
            <person name="Zhang Z."/>
            <person name="Crasta O.R."/>
            <person name="Sobral B.W."/>
            <person name="Xu Y."/>
            <person name="Huang S."/>
            <person name="Fei Z."/>
        </authorList>
    </citation>
    <scope>NUCLEOTIDE SEQUENCE [LARGE SCALE GENOMIC DNA]</scope>
    <source>
        <strain evidence="4">cv. 9930</strain>
    </source>
</reference>
<dbReference type="InterPro" id="IPR021099">
    <property type="entry name" value="PORR_domain"/>
</dbReference>
<feature type="region of interest" description="Disordered" evidence="1">
    <location>
        <begin position="131"/>
        <end position="151"/>
    </location>
</feature>
<keyword evidence="4" id="KW-1185">Reference proteome</keyword>
<reference evidence="3 4" key="2">
    <citation type="journal article" date="2009" name="PLoS ONE">
        <title>An integrated genetic and cytogenetic map of the cucumber genome.</title>
        <authorList>
            <person name="Ren Y."/>
            <person name="Zhang Z."/>
            <person name="Liu J."/>
            <person name="Staub J.E."/>
            <person name="Han Y."/>
            <person name="Cheng Z."/>
            <person name="Li X."/>
            <person name="Lu J."/>
            <person name="Miao H."/>
            <person name="Kang H."/>
            <person name="Xie B."/>
            <person name="Gu X."/>
            <person name="Wang X."/>
            <person name="Du Y."/>
            <person name="Jin W."/>
            <person name="Huang S."/>
        </authorList>
    </citation>
    <scope>NUCLEOTIDE SEQUENCE [LARGE SCALE GENOMIC DNA]</scope>
    <source>
        <strain evidence="4">cv. 9930</strain>
    </source>
</reference>
<dbReference type="InterPro" id="IPR026211">
    <property type="entry name" value="GIGANTEA"/>
</dbReference>
<evidence type="ECO:0000313" key="4">
    <source>
        <dbReference type="Proteomes" id="UP000029981"/>
    </source>
</evidence>
<protein>
    <recommendedName>
        <fullName evidence="2">PORR domain-containing protein</fullName>
    </recommendedName>
</protein>
<evidence type="ECO:0000313" key="3">
    <source>
        <dbReference type="EMBL" id="KGN44455.1"/>
    </source>
</evidence>
<proteinExistence type="predicted"/>
<dbReference type="Gramene" id="KGN44455">
    <property type="protein sequence ID" value="KGN44455"/>
    <property type="gene ID" value="Csa_7G293730"/>
</dbReference>
<organism evidence="3 4">
    <name type="scientific">Cucumis sativus</name>
    <name type="common">Cucumber</name>
    <dbReference type="NCBI Taxonomy" id="3659"/>
    <lineage>
        <taxon>Eukaryota</taxon>
        <taxon>Viridiplantae</taxon>
        <taxon>Streptophyta</taxon>
        <taxon>Embryophyta</taxon>
        <taxon>Tracheophyta</taxon>
        <taxon>Spermatophyta</taxon>
        <taxon>Magnoliopsida</taxon>
        <taxon>eudicotyledons</taxon>
        <taxon>Gunneridae</taxon>
        <taxon>Pentapetalae</taxon>
        <taxon>rosids</taxon>
        <taxon>fabids</taxon>
        <taxon>Cucurbitales</taxon>
        <taxon>Cucurbitaceae</taxon>
        <taxon>Benincaseae</taxon>
        <taxon>Cucumis</taxon>
    </lineage>
</organism>
<dbReference type="PRINTS" id="PR02081">
    <property type="entry name" value="GIGANTEA"/>
</dbReference>
<reference evidence="3 4" key="4">
    <citation type="journal article" date="2011" name="BMC Genomics">
        <title>RNA-Seq improves annotation of protein-coding genes in the cucumber genome.</title>
        <authorList>
            <person name="Li Z."/>
            <person name="Zhang Z."/>
            <person name="Yan P."/>
            <person name="Huang S."/>
            <person name="Fei Z."/>
            <person name="Lin K."/>
        </authorList>
    </citation>
    <scope>NUCLEOTIDE SEQUENCE [LARGE SCALE GENOMIC DNA]</scope>
    <source>
        <strain evidence="4">cv. 9930</strain>
    </source>
</reference>
<dbReference type="PANTHER" id="PTHR36319:SF1">
    <property type="entry name" value="PROTEIN GIGANTEA"/>
    <property type="match status" value="1"/>
</dbReference>
<accession>A0A0A0K433</accession>
<dbReference type="GO" id="GO:2000028">
    <property type="term" value="P:regulation of photoperiodism, flowering"/>
    <property type="evidence" value="ECO:0007669"/>
    <property type="project" value="InterPro"/>
</dbReference>
<dbReference type="AlphaFoldDB" id="A0A0A0K433"/>
<dbReference type="EMBL" id="CM002928">
    <property type="protein sequence ID" value="KGN44455.1"/>
    <property type="molecule type" value="Genomic_DNA"/>
</dbReference>
<dbReference type="Pfam" id="PF11955">
    <property type="entry name" value="PORR"/>
    <property type="match status" value="1"/>
</dbReference>
<sequence length="284" mass="31007">MAVIEKYSSIFYVGSGSSRVPPYVRLSNKAEMIASEEDKLLMLSVDCRVPLENIEFIASELGLPCDFKTSLIPKYPEFFSVKEPLLPFAKKKLLSDLGHNFFIPRDQTLVERDKGRAGWCSGVMGKYAAGELRPPTSASSRGSGKHPQLIPSTPRWAVANGAGVILSVCDEEVARYETATLTAAAVPALLLPPPTTALDEHLVAGLPALEPYARLFHRYYAIATPSATQRLLLGLLEAPPSWAPDALDAAVQLVELLRAAEEYATGIRVSRILYHAKTCWLSHS</sequence>
<dbReference type="Proteomes" id="UP000029981">
    <property type="component" value="Chromosome 7"/>
</dbReference>